<dbReference type="EMBL" id="CAJNOM010000125">
    <property type="protein sequence ID" value="CAF1098198.1"/>
    <property type="molecule type" value="Genomic_DNA"/>
</dbReference>
<evidence type="ECO:0000313" key="3">
    <source>
        <dbReference type="EMBL" id="CAF0976948.1"/>
    </source>
</evidence>
<dbReference type="Proteomes" id="UP000663877">
    <property type="component" value="Unassembled WGS sequence"/>
</dbReference>
<evidence type="ECO:0000313" key="6">
    <source>
        <dbReference type="Proteomes" id="UP000663832"/>
    </source>
</evidence>
<sequence>MASNRPPLPIYSHLITPARRTNTFQGGQRPSNIIKLASSTMSLNGNETPLNKTHLFSPSVNAQSPSSSSNDHLLKYDIRRLRASLERKEEQISWWMEKSINDSEKFEALKTKLEQTNHQYDLTLQCVRSTLDGLTCMNRSINVIFMQEDKENKFYDYEQEELIEENLDEHIPLVLLSHLNNICIKLAKNIDLLLRTPLTTGVSTLKQSHPIQRQESNASSISKQSNNDDVNDITNNVYEEIIEKLNNDIVLLKTRLNEQEFRTNTLEDELNQCKTAHLSAKISFDTQEKKFQEQLQTKDKQLLSIATNEHDVIRQLLDEKTHAYECLNEEYMSLMTKYQSEYNRNVDCMIKTDALHEHIRLLSETLAEKEINEEKLTTQQQQMKKLMTLLVPTTATLSINKKHHDKKTFGRKVKRHLRESFSSLVNHNKPTSNN</sequence>
<feature type="region of interest" description="Disordered" evidence="2">
    <location>
        <begin position="204"/>
        <end position="229"/>
    </location>
</feature>
<evidence type="ECO:0000313" key="5">
    <source>
        <dbReference type="EMBL" id="CAF1295889.1"/>
    </source>
</evidence>
<evidence type="ECO:0000256" key="1">
    <source>
        <dbReference type="SAM" id="Coils"/>
    </source>
</evidence>
<feature type="coiled-coil region" evidence="1">
    <location>
        <begin position="235"/>
        <end position="262"/>
    </location>
</feature>
<keyword evidence="6" id="KW-1185">Reference proteome</keyword>
<evidence type="ECO:0000313" key="4">
    <source>
        <dbReference type="EMBL" id="CAF1098198.1"/>
    </source>
</evidence>
<evidence type="ECO:0000313" key="7">
    <source>
        <dbReference type="Proteomes" id="UP000663877"/>
    </source>
</evidence>
<proteinExistence type="predicted"/>
<comment type="caution">
    <text evidence="3">The sequence shown here is derived from an EMBL/GenBank/DDBJ whole genome shotgun (WGS) entry which is preliminary data.</text>
</comment>
<dbReference type="OrthoDB" id="10016608at2759"/>
<gene>
    <name evidence="3" type="ORF">BJG266_LOCUS14651</name>
    <name evidence="4" type="ORF">QVE165_LOCUS20148</name>
    <name evidence="5" type="ORF">QVE165_LOCUS30966</name>
</gene>
<protein>
    <submittedName>
        <fullName evidence="3">Uncharacterized protein</fullName>
    </submittedName>
</protein>
<reference evidence="3" key="1">
    <citation type="submission" date="2021-02" db="EMBL/GenBank/DDBJ databases">
        <authorList>
            <person name="Nowell W R."/>
        </authorList>
    </citation>
    <scope>NUCLEOTIDE SEQUENCE</scope>
</reference>
<dbReference type="EMBL" id="CAJNOI010000062">
    <property type="protein sequence ID" value="CAF0976948.1"/>
    <property type="molecule type" value="Genomic_DNA"/>
</dbReference>
<dbReference type="EMBL" id="CAJNOM010000261">
    <property type="protein sequence ID" value="CAF1295889.1"/>
    <property type="molecule type" value="Genomic_DNA"/>
</dbReference>
<organism evidence="3 7">
    <name type="scientific">Adineta steineri</name>
    <dbReference type="NCBI Taxonomy" id="433720"/>
    <lineage>
        <taxon>Eukaryota</taxon>
        <taxon>Metazoa</taxon>
        <taxon>Spiralia</taxon>
        <taxon>Gnathifera</taxon>
        <taxon>Rotifera</taxon>
        <taxon>Eurotatoria</taxon>
        <taxon>Bdelloidea</taxon>
        <taxon>Adinetida</taxon>
        <taxon>Adinetidae</taxon>
        <taxon>Adineta</taxon>
    </lineage>
</organism>
<dbReference type="AlphaFoldDB" id="A0A814F7L9"/>
<keyword evidence="1" id="KW-0175">Coiled coil</keyword>
<dbReference type="Proteomes" id="UP000663832">
    <property type="component" value="Unassembled WGS sequence"/>
</dbReference>
<accession>A0A814F7L9</accession>
<name>A0A814F7L9_9BILA</name>
<evidence type="ECO:0000256" key="2">
    <source>
        <dbReference type="SAM" id="MobiDB-lite"/>
    </source>
</evidence>
<feature type="compositionally biased region" description="Polar residues" evidence="2">
    <location>
        <begin position="204"/>
        <end position="225"/>
    </location>
</feature>